<evidence type="ECO:0008006" key="4">
    <source>
        <dbReference type="Google" id="ProtNLM"/>
    </source>
</evidence>
<evidence type="ECO:0000313" key="2">
    <source>
        <dbReference type="EMBL" id="SLN21514.1"/>
    </source>
</evidence>
<dbReference type="RefSeq" id="WP_085867360.1">
    <property type="nucleotide sequence ID" value="NZ_FWFQ01000004.1"/>
</dbReference>
<keyword evidence="1" id="KW-0812">Transmembrane</keyword>
<dbReference type="PANTHER" id="PTHR32309">
    <property type="entry name" value="TYROSINE-PROTEIN KINASE"/>
    <property type="match status" value="1"/>
</dbReference>
<dbReference type="PANTHER" id="PTHR32309:SF31">
    <property type="entry name" value="CAPSULAR EXOPOLYSACCHARIDE FAMILY"/>
    <property type="match status" value="1"/>
</dbReference>
<keyword evidence="3" id="KW-1185">Reference proteome</keyword>
<dbReference type="Proteomes" id="UP000193409">
    <property type="component" value="Unassembled WGS sequence"/>
</dbReference>
<keyword evidence="1" id="KW-0472">Membrane</keyword>
<dbReference type="InterPro" id="IPR050445">
    <property type="entry name" value="Bact_polysacc_biosynth/exp"/>
</dbReference>
<gene>
    <name evidence="2" type="ORF">PSA7680_00794</name>
</gene>
<sequence length="483" mass="51729">MMKARIPAAEDATPVPPARSRRRSLFWRYTRYLVVFALFAGGVWVPIIGYLKSVPPTYTSQASLILPGAGVSASVNLDSIGQASSYASSAFANNSVSPTETYKRLLSADRIRADAAERLGIPFPAFARPRVELVDQTGLINIEIKGASPEEARAQAEALLATFFAELDRLRSDDLEVREQSAVAAIEEYRSSVTATRESVTRLQGETGFLSDDQFAAQVVENDKRRAELAALQARLQDRTAYVAALEKALGMSAAQAARALDLAADEEYMALKKDASEKAALRAEAASTYGARHPKMIAATSTYEQAAEAALTKAVAITGLSPAQARRLNLSQEGDRTALMSDLLRGEAERAGLAAQYEVLAARYEAERIRLEKAAPAAARLKDTQRDFQVAEAVFASAIARAQSSKVDIFASYPLVQVLENPTLPEEPSSPRKKLAIAAGGAATTMILIALGLGWVRRGIIRWLTTPGNTAAVATPAEGASA</sequence>
<proteinExistence type="predicted"/>
<keyword evidence="1" id="KW-1133">Transmembrane helix</keyword>
<dbReference type="AlphaFoldDB" id="A0A1Y5RPT2"/>
<accession>A0A1Y5RPT2</accession>
<evidence type="ECO:0000313" key="3">
    <source>
        <dbReference type="Proteomes" id="UP000193409"/>
    </source>
</evidence>
<organism evidence="2 3">
    <name type="scientific">Pseudoruegeria aquimaris</name>
    <dbReference type="NCBI Taxonomy" id="393663"/>
    <lineage>
        <taxon>Bacteria</taxon>
        <taxon>Pseudomonadati</taxon>
        <taxon>Pseudomonadota</taxon>
        <taxon>Alphaproteobacteria</taxon>
        <taxon>Rhodobacterales</taxon>
        <taxon>Roseobacteraceae</taxon>
        <taxon>Pseudoruegeria</taxon>
    </lineage>
</organism>
<reference evidence="2 3" key="1">
    <citation type="submission" date="2017-03" db="EMBL/GenBank/DDBJ databases">
        <authorList>
            <person name="Afonso C.L."/>
            <person name="Miller P.J."/>
            <person name="Scott M.A."/>
            <person name="Spackman E."/>
            <person name="Goraichik I."/>
            <person name="Dimitrov K.M."/>
            <person name="Suarez D.L."/>
            <person name="Swayne D.E."/>
        </authorList>
    </citation>
    <scope>NUCLEOTIDE SEQUENCE [LARGE SCALE GENOMIC DNA]</scope>
    <source>
        <strain evidence="2 3">CECT 7680</strain>
    </source>
</reference>
<feature type="transmembrane region" description="Helical" evidence="1">
    <location>
        <begin position="29"/>
        <end position="51"/>
    </location>
</feature>
<protein>
    <recommendedName>
        <fullName evidence="4">Chain length determinant protein</fullName>
    </recommendedName>
</protein>
<name>A0A1Y5RPT2_9RHOB</name>
<evidence type="ECO:0000256" key="1">
    <source>
        <dbReference type="SAM" id="Phobius"/>
    </source>
</evidence>
<dbReference type="EMBL" id="FWFQ01000004">
    <property type="protein sequence ID" value="SLN21514.1"/>
    <property type="molecule type" value="Genomic_DNA"/>
</dbReference>
<feature type="transmembrane region" description="Helical" evidence="1">
    <location>
        <begin position="436"/>
        <end position="457"/>
    </location>
</feature>